<proteinExistence type="predicted"/>
<evidence type="ECO:0000313" key="1">
    <source>
        <dbReference type="EMBL" id="KAB1225162.1"/>
    </source>
</evidence>
<dbReference type="PANTHER" id="PTHR31296:SF1">
    <property type="entry name" value="MITOCHONDRIAL PROTEIN C2ORF69"/>
    <property type="match status" value="1"/>
</dbReference>
<organism evidence="1 2">
    <name type="scientific">Morella rubra</name>
    <name type="common">Chinese bayberry</name>
    <dbReference type="NCBI Taxonomy" id="262757"/>
    <lineage>
        <taxon>Eukaryota</taxon>
        <taxon>Viridiplantae</taxon>
        <taxon>Streptophyta</taxon>
        <taxon>Embryophyta</taxon>
        <taxon>Tracheophyta</taxon>
        <taxon>Spermatophyta</taxon>
        <taxon>Magnoliopsida</taxon>
        <taxon>eudicotyledons</taxon>
        <taxon>Gunneridae</taxon>
        <taxon>Pentapetalae</taxon>
        <taxon>rosids</taxon>
        <taxon>fabids</taxon>
        <taxon>Fagales</taxon>
        <taxon>Myricaceae</taxon>
        <taxon>Morella</taxon>
    </lineage>
</organism>
<sequence>MDRWCEVLKVPLCSNSSTYYRVAASLCLSPTSKTLAVPSANAIFFNGDHVEGTGNPVIERLSDLKKIAEILVSKFGHSINAWVIEASVFNGPFAVYKDFIPSVNRWGEPKSYCPVGFPASKSTVSLLSNCLEEVKKVISRRQVEQYPGSASASQISEPKTLVLGFSKGGTVINQLVTELGFSAVRFTRNTLYTEEQRRGGQFLSLSEEVEIIPDTEESLLNSITEIHYVDVGLNSSGAYLTDHDVIRRISERLIQGSRGIRFVLHGTPRQWCEKRRIWIRKEKDKLVRMLESEAQRCGGKLQVSERFYFADSPPDIQMHFEIIENLDVS</sequence>
<accession>A0A6A1WIQ4</accession>
<evidence type="ECO:0000313" key="2">
    <source>
        <dbReference type="Proteomes" id="UP000516437"/>
    </source>
</evidence>
<comment type="caution">
    <text evidence="1">The sequence shown here is derived from an EMBL/GenBank/DDBJ whole genome shotgun (WGS) entry which is preliminary data.</text>
</comment>
<dbReference type="GO" id="GO:0005739">
    <property type="term" value="C:mitochondrion"/>
    <property type="evidence" value="ECO:0007669"/>
    <property type="project" value="TreeGrafter"/>
</dbReference>
<keyword evidence="2" id="KW-1185">Reference proteome</keyword>
<protein>
    <submittedName>
        <fullName evidence="1">Uncharacterized protein</fullName>
    </submittedName>
</protein>
<dbReference type="Pfam" id="PF10561">
    <property type="entry name" value="C2orf69"/>
    <property type="match status" value="1"/>
</dbReference>
<dbReference type="EMBL" id="RXIC02000019">
    <property type="protein sequence ID" value="KAB1225162.1"/>
    <property type="molecule type" value="Genomic_DNA"/>
</dbReference>
<reference evidence="1 2" key="1">
    <citation type="journal article" date="2019" name="Plant Biotechnol. J.">
        <title>The red bayberry genome and genetic basis of sex determination.</title>
        <authorList>
            <person name="Jia H.M."/>
            <person name="Jia H.J."/>
            <person name="Cai Q.L."/>
            <person name="Wang Y."/>
            <person name="Zhao H.B."/>
            <person name="Yang W.F."/>
            <person name="Wang G.Y."/>
            <person name="Li Y.H."/>
            <person name="Zhan D.L."/>
            <person name="Shen Y.T."/>
            <person name="Niu Q.F."/>
            <person name="Chang L."/>
            <person name="Qiu J."/>
            <person name="Zhao L."/>
            <person name="Xie H.B."/>
            <person name="Fu W.Y."/>
            <person name="Jin J."/>
            <person name="Li X.W."/>
            <person name="Jiao Y."/>
            <person name="Zhou C.C."/>
            <person name="Tu T."/>
            <person name="Chai C.Y."/>
            <person name="Gao J.L."/>
            <person name="Fan L.J."/>
            <person name="van de Weg E."/>
            <person name="Wang J.Y."/>
            <person name="Gao Z.S."/>
        </authorList>
    </citation>
    <scope>NUCLEOTIDE SEQUENCE [LARGE SCALE GENOMIC DNA]</scope>
    <source>
        <tissue evidence="1">Leaves</tissue>
    </source>
</reference>
<name>A0A6A1WIQ4_9ROSI</name>
<gene>
    <name evidence="1" type="ORF">CJ030_MR1G016624</name>
</gene>
<dbReference type="AlphaFoldDB" id="A0A6A1WIQ4"/>
<dbReference type="Proteomes" id="UP000516437">
    <property type="component" value="Chromosome 1"/>
</dbReference>
<dbReference type="OrthoDB" id="419333at2759"/>
<dbReference type="InterPro" id="IPR018881">
    <property type="entry name" value="C2orf69_mit"/>
</dbReference>
<dbReference type="PANTHER" id="PTHR31296">
    <property type="entry name" value="UPF0565 PROTEIN C2ORF69"/>
    <property type="match status" value="1"/>
</dbReference>